<dbReference type="InterPro" id="IPR006145">
    <property type="entry name" value="PsdUridine_synth_RsuA/RluA"/>
</dbReference>
<evidence type="ECO:0000256" key="2">
    <source>
        <dbReference type="ARBA" id="ARBA00022884"/>
    </source>
</evidence>
<keyword evidence="8" id="KW-1185">Reference proteome</keyword>
<gene>
    <name evidence="7" type="ORF">SAMN05421659_11593</name>
</gene>
<dbReference type="InterPro" id="IPR020103">
    <property type="entry name" value="PsdUridine_synth_cat_dom_sf"/>
</dbReference>
<dbReference type="PROSITE" id="PS50889">
    <property type="entry name" value="S4"/>
    <property type="match status" value="1"/>
</dbReference>
<dbReference type="InterPro" id="IPR000748">
    <property type="entry name" value="PsdUridine_synth_RsuA/RluB/E/F"/>
</dbReference>
<reference evidence="7 8" key="1">
    <citation type="submission" date="2016-10" db="EMBL/GenBank/DDBJ databases">
        <authorList>
            <person name="de Groot N.N."/>
        </authorList>
    </citation>
    <scope>NUCLEOTIDE SEQUENCE [LARGE SCALE GENOMIC DNA]</scope>
    <source>
        <strain evidence="7 8">DSM 9179</strain>
    </source>
</reference>
<evidence type="ECO:0000259" key="6">
    <source>
        <dbReference type="SMART" id="SM00363"/>
    </source>
</evidence>
<dbReference type="GO" id="GO:0120159">
    <property type="term" value="F:rRNA pseudouridine synthase activity"/>
    <property type="evidence" value="ECO:0007669"/>
    <property type="project" value="UniProtKB-ARBA"/>
</dbReference>
<keyword evidence="3 5" id="KW-0413">Isomerase</keyword>
<dbReference type="Pfam" id="PF00849">
    <property type="entry name" value="PseudoU_synth_2"/>
    <property type="match status" value="1"/>
</dbReference>
<dbReference type="PROSITE" id="PS01149">
    <property type="entry name" value="PSI_RSU"/>
    <property type="match status" value="1"/>
</dbReference>
<evidence type="ECO:0000256" key="4">
    <source>
        <dbReference type="PROSITE-ProRule" id="PRU00182"/>
    </source>
</evidence>
<dbReference type="InterPro" id="IPR050343">
    <property type="entry name" value="RsuA_PseudoU_synthase"/>
</dbReference>
<sequence>MRLDKFLALASVGTRKIVRNYVLEGKVTVNNQKIEIPAAEIDENADDIRYLGKKVVQIGKMYYMFHKPAGCITARKDENSKTVLDYFDIDNMDGLFPVGRLDKDTEGLLLLTNDGEFNHRLMFPDKHVEKTYFFWAFGSLDVEAQNHLKMGINIGEDEALAKAIKIEVIEEGLYQELKDKMNINEINIHKVKDIRRDSYPQLVVSGYLTISEGRKHQIKRMLKAAGCYVVYLKRVSIGELILDESLEKGHYRELTEQEINKLYQNDLITSA</sequence>
<evidence type="ECO:0000313" key="7">
    <source>
        <dbReference type="EMBL" id="SEW40078.1"/>
    </source>
</evidence>
<dbReference type="AlphaFoldDB" id="A0A1I0RGN4"/>
<dbReference type="InterPro" id="IPR042092">
    <property type="entry name" value="PsdUridine_s_RsuA/RluB/E/F_cat"/>
</dbReference>
<dbReference type="NCBIfam" id="TIGR00093">
    <property type="entry name" value="pseudouridine synthase"/>
    <property type="match status" value="1"/>
</dbReference>
<feature type="domain" description="RNA-binding S4" evidence="6">
    <location>
        <begin position="1"/>
        <end position="57"/>
    </location>
</feature>
<organism evidence="7 8">
    <name type="scientific">[Clostridium] fimetarium</name>
    <dbReference type="NCBI Taxonomy" id="99656"/>
    <lineage>
        <taxon>Bacteria</taxon>
        <taxon>Bacillati</taxon>
        <taxon>Bacillota</taxon>
        <taxon>Clostridia</taxon>
        <taxon>Lachnospirales</taxon>
        <taxon>Lachnospiraceae</taxon>
    </lineage>
</organism>
<name>A0A1I0RGN4_9FIRM</name>
<dbReference type="Proteomes" id="UP000199701">
    <property type="component" value="Unassembled WGS sequence"/>
</dbReference>
<dbReference type="GO" id="GO:0003723">
    <property type="term" value="F:RNA binding"/>
    <property type="evidence" value="ECO:0007669"/>
    <property type="project" value="UniProtKB-KW"/>
</dbReference>
<dbReference type="Gene3D" id="3.30.70.1560">
    <property type="entry name" value="Alpha-L RNA-binding motif"/>
    <property type="match status" value="1"/>
</dbReference>
<dbReference type="EC" id="5.4.99.-" evidence="5"/>
<protein>
    <recommendedName>
        <fullName evidence="5">Pseudouridine synthase</fullName>
        <ecNumber evidence="5">5.4.99.-</ecNumber>
    </recommendedName>
</protein>
<keyword evidence="2 4" id="KW-0694">RNA-binding</keyword>
<dbReference type="SUPFAM" id="SSF55120">
    <property type="entry name" value="Pseudouridine synthase"/>
    <property type="match status" value="1"/>
</dbReference>
<evidence type="ECO:0000256" key="1">
    <source>
        <dbReference type="ARBA" id="ARBA00008348"/>
    </source>
</evidence>
<dbReference type="PANTHER" id="PTHR47683:SF4">
    <property type="entry name" value="PSEUDOURIDINE SYNTHASE"/>
    <property type="match status" value="1"/>
</dbReference>
<dbReference type="SUPFAM" id="SSF55174">
    <property type="entry name" value="Alpha-L RNA-binding motif"/>
    <property type="match status" value="1"/>
</dbReference>
<dbReference type="InterPro" id="IPR002942">
    <property type="entry name" value="S4_RNA-bd"/>
</dbReference>
<dbReference type="CDD" id="cd00165">
    <property type="entry name" value="S4"/>
    <property type="match status" value="1"/>
</dbReference>
<dbReference type="InterPro" id="IPR036986">
    <property type="entry name" value="S4_RNA-bd_sf"/>
</dbReference>
<dbReference type="InterPro" id="IPR020094">
    <property type="entry name" value="TruA/RsuA/RluB/E/F_N"/>
</dbReference>
<dbReference type="PANTHER" id="PTHR47683">
    <property type="entry name" value="PSEUDOURIDINE SYNTHASE FAMILY PROTEIN-RELATED"/>
    <property type="match status" value="1"/>
</dbReference>
<dbReference type="Pfam" id="PF01479">
    <property type="entry name" value="S4"/>
    <property type="match status" value="1"/>
</dbReference>
<dbReference type="OrthoDB" id="9807213at2"/>
<evidence type="ECO:0000313" key="8">
    <source>
        <dbReference type="Proteomes" id="UP000199701"/>
    </source>
</evidence>
<accession>A0A1I0RGN4</accession>
<evidence type="ECO:0000256" key="5">
    <source>
        <dbReference type="RuleBase" id="RU003887"/>
    </source>
</evidence>
<proteinExistence type="inferred from homology"/>
<evidence type="ECO:0000256" key="3">
    <source>
        <dbReference type="ARBA" id="ARBA00023235"/>
    </source>
</evidence>
<comment type="similarity">
    <text evidence="1 5">Belongs to the pseudouridine synthase RsuA family.</text>
</comment>
<dbReference type="RefSeq" id="WP_092456286.1">
    <property type="nucleotide sequence ID" value="NZ_FOJI01000015.1"/>
</dbReference>
<dbReference type="STRING" id="99656.SAMN05421659_11593"/>
<dbReference type="Gene3D" id="3.10.290.10">
    <property type="entry name" value="RNA-binding S4 domain"/>
    <property type="match status" value="1"/>
</dbReference>
<dbReference type="EMBL" id="FOJI01000015">
    <property type="protein sequence ID" value="SEW40078.1"/>
    <property type="molecule type" value="Genomic_DNA"/>
</dbReference>
<dbReference type="Gene3D" id="3.30.70.580">
    <property type="entry name" value="Pseudouridine synthase I, catalytic domain, N-terminal subdomain"/>
    <property type="match status" value="1"/>
</dbReference>
<dbReference type="GO" id="GO:0000455">
    <property type="term" value="P:enzyme-directed rRNA pseudouridine synthesis"/>
    <property type="evidence" value="ECO:0007669"/>
    <property type="project" value="UniProtKB-ARBA"/>
</dbReference>
<dbReference type="InterPro" id="IPR018496">
    <property type="entry name" value="PsdUridine_synth_RsuA/RluB_CS"/>
</dbReference>
<dbReference type="SMART" id="SM00363">
    <property type="entry name" value="S4"/>
    <property type="match status" value="1"/>
</dbReference>